<dbReference type="Proteomes" id="UP000027604">
    <property type="component" value="Chromosome I"/>
</dbReference>
<evidence type="ECO:0000256" key="1">
    <source>
        <dbReference type="SAM" id="Coils"/>
    </source>
</evidence>
<reference evidence="3 4" key="1">
    <citation type="journal article" date="2015" name="Genome Announc.">
        <title>Genome Sequence of Mushroom Soft-Rot Pathogen Janthinobacterium agaricidamnosum.</title>
        <authorList>
            <person name="Graupner K."/>
            <person name="Lackner G."/>
            <person name="Hertweck C."/>
        </authorList>
    </citation>
    <scope>NUCLEOTIDE SEQUENCE [LARGE SCALE GENOMIC DNA]</scope>
    <source>
        <strain evidence="4">NBRC 102515 / DSM 9628</strain>
    </source>
</reference>
<keyword evidence="1" id="KW-0175">Coiled coil</keyword>
<feature type="coiled-coil region" evidence="1">
    <location>
        <begin position="78"/>
        <end position="105"/>
    </location>
</feature>
<name>W0V8L0_9BURK</name>
<dbReference type="RefSeq" id="WP_038493272.1">
    <property type="nucleotide sequence ID" value="NZ_HG322949.1"/>
</dbReference>
<feature type="chain" id="PRO_5004797474" evidence="2">
    <location>
        <begin position="20"/>
        <end position="111"/>
    </location>
</feature>
<proteinExistence type="predicted"/>
<dbReference type="KEGG" id="jag:GJA_3062"/>
<sequence>MQQLFIMSLCMVLAQAAFAQQAPSLPQDIRSLKPHRPPVTADPQPPVMYTRQAPSGMLPNEQQYQASLKVISAQTDAIKAQADAIKALSVRMDELEAMMRALAHADKKGGK</sequence>
<feature type="signal peptide" evidence="2">
    <location>
        <begin position="1"/>
        <end position="19"/>
    </location>
</feature>
<dbReference type="HOGENOM" id="CLU_2154937_0_0_4"/>
<dbReference type="STRING" id="1349767.GJA_3062"/>
<evidence type="ECO:0000313" key="4">
    <source>
        <dbReference type="Proteomes" id="UP000027604"/>
    </source>
</evidence>
<protein>
    <submittedName>
        <fullName evidence="3">Uncharacterized protein</fullName>
    </submittedName>
</protein>
<gene>
    <name evidence="3" type="ORF">GJA_3062</name>
</gene>
<organism evidence="3 4">
    <name type="scientific">Janthinobacterium agaricidamnosum NBRC 102515 = DSM 9628</name>
    <dbReference type="NCBI Taxonomy" id="1349767"/>
    <lineage>
        <taxon>Bacteria</taxon>
        <taxon>Pseudomonadati</taxon>
        <taxon>Pseudomonadota</taxon>
        <taxon>Betaproteobacteria</taxon>
        <taxon>Burkholderiales</taxon>
        <taxon>Oxalobacteraceae</taxon>
        <taxon>Janthinobacterium</taxon>
    </lineage>
</organism>
<evidence type="ECO:0000256" key="2">
    <source>
        <dbReference type="SAM" id="SignalP"/>
    </source>
</evidence>
<dbReference type="PATRIC" id="fig|1349767.4.peg.4767"/>
<accession>W0V8L0</accession>
<keyword evidence="4" id="KW-1185">Reference proteome</keyword>
<evidence type="ECO:0000313" key="3">
    <source>
        <dbReference type="EMBL" id="CDG83688.1"/>
    </source>
</evidence>
<keyword evidence="2" id="KW-0732">Signal</keyword>
<dbReference type="EMBL" id="HG322949">
    <property type="protein sequence ID" value="CDG83688.1"/>
    <property type="molecule type" value="Genomic_DNA"/>
</dbReference>
<dbReference type="AlphaFoldDB" id="W0V8L0"/>